<evidence type="ECO:0000259" key="7">
    <source>
        <dbReference type="PROSITE" id="PS51999"/>
    </source>
</evidence>
<dbReference type="OrthoDB" id="2822301at2759"/>
<comment type="caution">
    <text evidence="8">The sequence shown here is derived from an EMBL/GenBank/DDBJ whole genome shotgun (WGS) entry which is preliminary data.</text>
</comment>
<protein>
    <recommendedName>
        <fullName evidence="7">GRF-type domain-containing protein</fullName>
    </recommendedName>
</protein>
<keyword evidence="5" id="KW-0175">Coiled coil</keyword>
<sequence length="209" mass="23673">MEEKGGLLRRERAPMVPLIFSPAILDAEERKQVHYLSWDSLFLFRIRVPSLSYNIDLSKVLPKWVTIGSRSSSSVTASGGHRSVLCHCGLVAPLKMALTGFNPGRRFFGCAKWSEKSNQESCNFFLWYDPSTCPRGIEVGPMLTKKIKALESEKSDLEITNKRLTKNIKALESEKLHLKITNKRLKYTMGLSWIVIVVISALWVKTNSE</sequence>
<gene>
    <name evidence="8" type="ORF">CJ030_MR3G012319</name>
</gene>
<dbReference type="AlphaFoldDB" id="A0A6A1W3P0"/>
<evidence type="ECO:0000256" key="6">
    <source>
        <dbReference type="SAM" id="Phobius"/>
    </source>
</evidence>
<keyword evidence="3" id="KW-0862">Zinc</keyword>
<name>A0A6A1W3P0_9ROSI</name>
<feature type="transmembrane region" description="Helical" evidence="6">
    <location>
        <begin position="185"/>
        <end position="204"/>
    </location>
</feature>
<evidence type="ECO:0000256" key="3">
    <source>
        <dbReference type="ARBA" id="ARBA00022833"/>
    </source>
</evidence>
<reference evidence="8 9" key="1">
    <citation type="journal article" date="2019" name="Plant Biotechnol. J.">
        <title>The red bayberry genome and genetic basis of sex determination.</title>
        <authorList>
            <person name="Jia H.M."/>
            <person name="Jia H.J."/>
            <person name="Cai Q.L."/>
            <person name="Wang Y."/>
            <person name="Zhao H.B."/>
            <person name="Yang W.F."/>
            <person name="Wang G.Y."/>
            <person name="Li Y.H."/>
            <person name="Zhan D.L."/>
            <person name="Shen Y.T."/>
            <person name="Niu Q.F."/>
            <person name="Chang L."/>
            <person name="Qiu J."/>
            <person name="Zhao L."/>
            <person name="Xie H.B."/>
            <person name="Fu W.Y."/>
            <person name="Jin J."/>
            <person name="Li X.W."/>
            <person name="Jiao Y."/>
            <person name="Zhou C.C."/>
            <person name="Tu T."/>
            <person name="Chai C.Y."/>
            <person name="Gao J.L."/>
            <person name="Fan L.J."/>
            <person name="van de Weg E."/>
            <person name="Wang J.Y."/>
            <person name="Gao Z.S."/>
        </authorList>
    </citation>
    <scope>NUCLEOTIDE SEQUENCE [LARGE SCALE GENOMIC DNA]</scope>
    <source>
        <tissue evidence="8">Leaves</tissue>
    </source>
</reference>
<dbReference type="InterPro" id="IPR010666">
    <property type="entry name" value="Znf_GRF"/>
</dbReference>
<evidence type="ECO:0000256" key="1">
    <source>
        <dbReference type="ARBA" id="ARBA00022723"/>
    </source>
</evidence>
<evidence type="ECO:0000313" key="8">
    <source>
        <dbReference type="EMBL" id="KAB1219523.1"/>
    </source>
</evidence>
<keyword evidence="6" id="KW-1133">Transmembrane helix</keyword>
<evidence type="ECO:0000256" key="4">
    <source>
        <dbReference type="PROSITE-ProRule" id="PRU01343"/>
    </source>
</evidence>
<keyword evidence="1" id="KW-0479">Metal-binding</keyword>
<dbReference type="Proteomes" id="UP000516437">
    <property type="component" value="Chromosome 3"/>
</dbReference>
<proteinExistence type="predicted"/>
<keyword evidence="6" id="KW-0472">Membrane</keyword>
<dbReference type="GO" id="GO:0008270">
    <property type="term" value="F:zinc ion binding"/>
    <property type="evidence" value="ECO:0007669"/>
    <property type="project" value="UniProtKB-KW"/>
</dbReference>
<organism evidence="8 9">
    <name type="scientific">Morella rubra</name>
    <name type="common">Chinese bayberry</name>
    <dbReference type="NCBI Taxonomy" id="262757"/>
    <lineage>
        <taxon>Eukaryota</taxon>
        <taxon>Viridiplantae</taxon>
        <taxon>Streptophyta</taxon>
        <taxon>Embryophyta</taxon>
        <taxon>Tracheophyta</taxon>
        <taxon>Spermatophyta</taxon>
        <taxon>Magnoliopsida</taxon>
        <taxon>eudicotyledons</taxon>
        <taxon>Gunneridae</taxon>
        <taxon>Pentapetalae</taxon>
        <taxon>rosids</taxon>
        <taxon>fabids</taxon>
        <taxon>Fagales</taxon>
        <taxon>Myricaceae</taxon>
        <taxon>Morella</taxon>
    </lineage>
</organism>
<evidence type="ECO:0000256" key="5">
    <source>
        <dbReference type="SAM" id="Coils"/>
    </source>
</evidence>
<keyword evidence="9" id="KW-1185">Reference proteome</keyword>
<feature type="domain" description="GRF-type" evidence="7">
    <location>
        <begin position="86"/>
        <end position="131"/>
    </location>
</feature>
<dbReference type="EMBL" id="RXIC02000021">
    <property type="protein sequence ID" value="KAB1219523.1"/>
    <property type="molecule type" value="Genomic_DNA"/>
</dbReference>
<feature type="coiled-coil region" evidence="5">
    <location>
        <begin position="147"/>
        <end position="181"/>
    </location>
</feature>
<keyword evidence="6" id="KW-0812">Transmembrane</keyword>
<dbReference type="PROSITE" id="PS51999">
    <property type="entry name" value="ZF_GRF"/>
    <property type="match status" value="1"/>
</dbReference>
<evidence type="ECO:0000256" key="2">
    <source>
        <dbReference type="ARBA" id="ARBA00022771"/>
    </source>
</evidence>
<dbReference type="Pfam" id="PF06839">
    <property type="entry name" value="Zn_ribbon_GRF"/>
    <property type="match status" value="1"/>
</dbReference>
<evidence type="ECO:0000313" key="9">
    <source>
        <dbReference type="Proteomes" id="UP000516437"/>
    </source>
</evidence>
<dbReference type="PANTHER" id="PTHR33248">
    <property type="entry name" value="ZINC ION-BINDING PROTEIN"/>
    <property type="match status" value="1"/>
</dbReference>
<accession>A0A6A1W3P0</accession>
<keyword evidence="2 4" id="KW-0863">Zinc-finger</keyword>